<dbReference type="PANTHER" id="PTHR12673">
    <property type="entry name" value="FACIOGENITAL DYSPLASIA PROTEIN"/>
    <property type="match status" value="1"/>
</dbReference>
<evidence type="ECO:0000256" key="1">
    <source>
        <dbReference type="SAM" id="MobiDB-lite"/>
    </source>
</evidence>
<name>A0A8J2ILE6_FUSEQ</name>
<accession>A0A8J2ILE6</accession>
<feature type="compositionally biased region" description="Polar residues" evidence="1">
    <location>
        <begin position="74"/>
        <end position="87"/>
    </location>
</feature>
<dbReference type="AlphaFoldDB" id="A0A8J2ILE6"/>
<feature type="region of interest" description="Disordered" evidence="1">
    <location>
        <begin position="573"/>
        <end position="597"/>
    </location>
</feature>
<dbReference type="GO" id="GO:0005737">
    <property type="term" value="C:cytoplasm"/>
    <property type="evidence" value="ECO:0007669"/>
    <property type="project" value="TreeGrafter"/>
</dbReference>
<dbReference type="PROSITE" id="PS50010">
    <property type="entry name" value="DH_2"/>
    <property type="match status" value="1"/>
</dbReference>
<evidence type="ECO:0000313" key="4">
    <source>
        <dbReference type="Proteomes" id="UP000693738"/>
    </source>
</evidence>
<organism evidence="3 4">
    <name type="scientific">Fusarium equiseti</name>
    <name type="common">Fusarium scirpi</name>
    <dbReference type="NCBI Taxonomy" id="61235"/>
    <lineage>
        <taxon>Eukaryota</taxon>
        <taxon>Fungi</taxon>
        <taxon>Dikarya</taxon>
        <taxon>Ascomycota</taxon>
        <taxon>Pezizomycotina</taxon>
        <taxon>Sordariomycetes</taxon>
        <taxon>Hypocreomycetidae</taxon>
        <taxon>Hypocreales</taxon>
        <taxon>Nectriaceae</taxon>
        <taxon>Fusarium</taxon>
        <taxon>Fusarium incarnatum-equiseti species complex</taxon>
    </lineage>
</organism>
<feature type="domain" description="DH" evidence="2">
    <location>
        <begin position="234"/>
        <end position="479"/>
    </location>
</feature>
<comment type="caution">
    <text evidence="3">The sequence shown here is derived from an EMBL/GenBank/DDBJ whole genome shotgun (WGS) entry which is preliminary data.</text>
</comment>
<dbReference type="PANTHER" id="PTHR12673:SF159">
    <property type="entry name" value="LD03170P"/>
    <property type="match status" value="1"/>
</dbReference>
<feature type="region of interest" description="Disordered" evidence="1">
    <location>
        <begin position="74"/>
        <end position="102"/>
    </location>
</feature>
<feature type="compositionally biased region" description="Basic and acidic residues" evidence="1">
    <location>
        <begin position="192"/>
        <end position="203"/>
    </location>
</feature>
<protein>
    <recommendedName>
        <fullName evidence="2">DH domain-containing protein</fullName>
    </recommendedName>
</protein>
<dbReference type="GO" id="GO:0005085">
    <property type="term" value="F:guanyl-nucleotide exchange factor activity"/>
    <property type="evidence" value="ECO:0007669"/>
    <property type="project" value="InterPro"/>
</dbReference>
<reference evidence="3" key="1">
    <citation type="submission" date="2021-05" db="EMBL/GenBank/DDBJ databases">
        <authorList>
            <person name="Khan N."/>
        </authorList>
    </citation>
    <scope>NUCLEOTIDE SEQUENCE</scope>
</reference>
<evidence type="ECO:0000313" key="3">
    <source>
        <dbReference type="EMBL" id="CAG7556876.1"/>
    </source>
</evidence>
<dbReference type="EMBL" id="CAJSTJ010000111">
    <property type="protein sequence ID" value="CAG7556876.1"/>
    <property type="molecule type" value="Genomic_DNA"/>
</dbReference>
<dbReference type="Proteomes" id="UP000693738">
    <property type="component" value="Unassembled WGS sequence"/>
</dbReference>
<gene>
    <name evidence="3" type="ORF">FEQUK3_LOCUS2540</name>
</gene>
<dbReference type="Pfam" id="PF00621">
    <property type="entry name" value="RhoGEF"/>
    <property type="match status" value="1"/>
</dbReference>
<sequence>MALVNPPTWPDVSQSIHNTRHFSWTAGFPYVSRLDSHSGPPRLHDISLSTDLQGLRLDGTNALSALNTTSAEYTTHETASSGSQAHTDLSKGPTYKGPYYDNGNSRRPFHKWMRSLHRRISHRSDEEAIWPPDAGWQYLESDQTYQQSVRHKLSRRLSSSGSSLGLIAAVQSASISLASGSAISRSRRRQDRSRCRSRAERSSRASLSVPRFSEDSIPIEKGKMDIDAIHRSMRRRQILEELISTEEGYIGDVRFLIHTYINMLAALPTLPERLRSSINHNLDRILQLHEEMLGELHRVIPDSEYSQADHLSASSKFPSPRSGHRRWASLDVLPEDQVSLQRLEKEPGVFSDPQVAAEVAKVFSKRVHRFFVYREYGAKYEIMIKDTTSALENFPEWETHQRGLEAFAFTIEASPLCDDRKSLTMGDLLVKPIQRVCKYPLLFAELLKCTPISDCPNSHMEVETALMRLREATSEINRSTEDNLMKEALEKTWLLQDRIVFPNRRLDANSKNQLYEIVMTACTTTEENEWRSRLCQPSGSKPDTRATGLNIFLSLDIMSLGAVFGRPGSQTVGIDSDEEAERIKHGEEIRKCETQNG</sequence>
<evidence type="ECO:0000259" key="2">
    <source>
        <dbReference type="PROSITE" id="PS50010"/>
    </source>
</evidence>
<dbReference type="InterPro" id="IPR000219">
    <property type="entry name" value="DH_dom"/>
</dbReference>
<dbReference type="SMART" id="SM00325">
    <property type="entry name" value="RhoGEF"/>
    <property type="match status" value="1"/>
</dbReference>
<feature type="region of interest" description="Disordered" evidence="1">
    <location>
        <begin position="180"/>
        <end position="207"/>
    </location>
</feature>
<feature type="compositionally biased region" description="Basic and acidic residues" evidence="1">
    <location>
        <begin position="581"/>
        <end position="597"/>
    </location>
</feature>
<proteinExistence type="predicted"/>
<dbReference type="InterPro" id="IPR051092">
    <property type="entry name" value="FYVE_RhoGEF_PH"/>
</dbReference>